<keyword evidence="3 5" id="KW-0560">Oxidoreductase</keyword>
<keyword evidence="4 5" id="KW-0408">Iron</keyword>
<keyword evidence="2 5" id="KW-0479">Metal-binding</keyword>
<dbReference type="PANTHER" id="PTHR10543">
    <property type="entry name" value="BETA-CAROTENE DIOXYGENASE"/>
    <property type="match status" value="1"/>
</dbReference>
<reference evidence="7" key="1">
    <citation type="journal article" date="2019" name="Int. J. Syst. Evol. Microbiol.">
        <title>The Global Catalogue of Microorganisms (GCM) 10K type strain sequencing project: providing services to taxonomists for standard genome sequencing and annotation.</title>
        <authorList>
            <consortium name="The Broad Institute Genomics Platform"/>
            <consortium name="The Broad Institute Genome Sequencing Center for Infectious Disease"/>
            <person name="Wu L."/>
            <person name="Ma J."/>
        </authorList>
    </citation>
    <scope>NUCLEOTIDE SEQUENCE [LARGE SCALE GENOMIC DNA]</scope>
    <source>
        <strain evidence="7">JCM 18298</strain>
    </source>
</reference>
<dbReference type="InterPro" id="IPR004294">
    <property type="entry name" value="Carotenoid_Oase"/>
</dbReference>
<dbReference type="EC" id="1.13.11.-" evidence="5"/>
<dbReference type="Pfam" id="PF03055">
    <property type="entry name" value="RPE65"/>
    <property type="match status" value="2"/>
</dbReference>
<gene>
    <name evidence="6" type="ORF">GCM10023318_51400</name>
</gene>
<comment type="cofactor">
    <cofactor evidence="5">
        <name>Fe(2+)</name>
        <dbReference type="ChEBI" id="CHEBI:29033"/>
    </cofactor>
    <text evidence="5">Binds 1 Fe(2+) ion per subunit.</text>
</comment>
<dbReference type="PANTHER" id="PTHR10543:SF89">
    <property type="entry name" value="CAROTENOID 9,10(9',10')-CLEAVAGE DIOXYGENASE 1"/>
    <property type="match status" value="1"/>
</dbReference>
<name>A0ABP9KW11_9NOCA</name>
<evidence type="ECO:0000256" key="3">
    <source>
        <dbReference type="ARBA" id="ARBA00023002"/>
    </source>
</evidence>
<evidence type="ECO:0000256" key="1">
    <source>
        <dbReference type="ARBA" id="ARBA00006787"/>
    </source>
</evidence>
<protein>
    <recommendedName>
        <fullName evidence="5">Dioxygenase</fullName>
        <ecNumber evidence="5">1.13.11.-</ecNumber>
    </recommendedName>
</protein>
<keyword evidence="7" id="KW-1185">Reference proteome</keyword>
<keyword evidence="5" id="KW-0223">Dioxygenase</keyword>
<sequence length="424" mass="45546">MKYLEGPFAPVDTEITAYDLPVTGSIPAELDGRYVRNGPNPLKPADPATHIWGVGNGMVHGVRLRDGKAEWYRNRFVHGPGFAPMVHVIEHGRQTFAMAEGGVAPALLDHELNTVGPAELGATAEGFTAGAHAKHDPRTGELHSLAYVPGRDFVQYIVTDAQGATASAVTIPMSRTPFLHDFALTATRVVLWDTPLGFDGMDVRWQPELPTRVGVMSRAGGAVRWHAIDPVHVSHTLNAYDDGDAVVVDLVTAQGPFDAADPGAIHPTLDRWTVTGDKLHQQRIDDRPQDFPRVNDAFAAHPHRYGYSSATALYGIPFAPEGTPSDGVFTNALVKHDIWRATSEVHAFGPDEAVGEAAFAAVGPGEDEGYLLAYVHNPERGAADLVVLAAQDFTGEPVARVHLPARVPLGLHGNWIPEHPPVAA</sequence>
<evidence type="ECO:0000313" key="6">
    <source>
        <dbReference type="EMBL" id="GAA5064918.1"/>
    </source>
</evidence>
<evidence type="ECO:0000313" key="7">
    <source>
        <dbReference type="Proteomes" id="UP001500603"/>
    </source>
</evidence>
<comment type="caution">
    <text evidence="6">The sequence shown here is derived from an EMBL/GenBank/DDBJ whole genome shotgun (WGS) entry which is preliminary data.</text>
</comment>
<evidence type="ECO:0000256" key="2">
    <source>
        <dbReference type="ARBA" id="ARBA00022723"/>
    </source>
</evidence>
<accession>A0ABP9KW11</accession>
<dbReference type="RefSeq" id="WP_345498534.1">
    <property type="nucleotide sequence ID" value="NZ_BAABJM010000006.1"/>
</dbReference>
<organism evidence="6 7">
    <name type="scientific">Nocardia callitridis</name>
    <dbReference type="NCBI Taxonomy" id="648753"/>
    <lineage>
        <taxon>Bacteria</taxon>
        <taxon>Bacillati</taxon>
        <taxon>Actinomycetota</taxon>
        <taxon>Actinomycetes</taxon>
        <taxon>Mycobacteriales</taxon>
        <taxon>Nocardiaceae</taxon>
        <taxon>Nocardia</taxon>
    </lineage>
</organism>
<evidence type="ECO:0000256" key="5">
    <source>
        <dbReference type="RuleBase" id="RU364048"/>
    </source>
</evidence>
<comment type="similarity">
    <text evidence="1 5">Belongs to the carotenoid oxygenase family.</text>
</comment>
<dbReference type="Proteomes" id="UP001500603">
    <property type="component" value="Unassembled WGS sequence"/>
</dbReference>
<dbReference type="EMBL" id="BAABJM010000006">
    <property type="protein sequence ID" value="GAA5064918.1"/>
    <property type="molecule type" value="Genomic_DNA"/>
</dbReference>
<evidence type="ECO:0000256" key="4">
    <source>
        <dbReference type="ARBA" id="ARBA00023004"/>
    </source>
</evidence>
<proteinExistence type="inferred from homology"/>